<accession>A0A291B9R7</accession>
<proteinExistence type="predicted"/>
<reference evidence="2" key="1">
    <citation type="submission" date="2017-04" db="EMBL/GenBank/DDBJ databases">
        <title>Genome evolution of the luminous symbionts of deep sea anglerfish.</title>
        <authorList>
            <person name="Hendry T.A."/>
        </authorList>
    </citation>
    <scope>NUCLEOTIDE SEQUENCE [LARGE SCALE GENOMIC DNA]</scope>
</reference>
<dbReference type="EMBL" id="CP020660">
    <property type="protein sequence ID" value="ATF09750.1"/>
    <property type="molecule type" value="Genomic_DNA"/>
</dbReference>
<evidence type="ECO:0000313" key="1">
    <source>
        <dbReference type="EMBL" id="ATF09750.1"/>
    </source>
</evidence>
<protein>
    <submittedName>
        <fullName evidence="1">Uncharacterized protein</fullName>
    </submittedName>
</protein>
<dbReference type="Proteomes" id="UP000218160">
    <property type="component" value="Chromosome 1"/>
</dbReference>
<keyword evidence="2" id="KW-1185">Reference proteome</keyword>
<dbReference type="AlphaFoldDB" id="A0A291B9R7"/>
<dbReference type="KEGG" id="elux:BTN50_1264"/>
<sequence length="61" mass="7288">MPDGEVLPSLLKETTEKLMKYQLMVLTTPSNMAKPFVLNDQFYSYHQEKEQFFWNEVIFVI</sequence>
<name>A0A291B9R7_9GAMM</name>
<organism evidence="1 2">
    <name type="scientific">Candidatus Enterovibrio altilux</name>
    <dbReference type="NCBI Taxonomy" id="1927128"/>
    <lineage>
        <taxon>Bacteria</taxon>
        <taxon>Pseudomonadati</taxon>
        <taxon>Pseudomonadota</taxon>
        <taxon>Gammaproteobacteria</taxon>
        <taxon>Vibrionales</taxon>
        <taxon>Vibrionaceae</taxon>
        <taxon>Enterovibrio</taxon>
    </lineage>
</organism>
<evidence type="ECO:0000313" key="2">
    <source>
        <dbReference type="Proteomes" id="UP000218160"/>
    </source>
</evidence>
<gene>
    <name evidence="1" type="ORF">BTN50_1264</name>
</gene>